<name>A0A1S1J8Z6_9FLAO</name>
<dbReference type="STRING" id="1278819.BHE19_00620"/>
<reference evidence="4" key="2">
    <citation type="submission" date="2016-09" db="EMBL/GenBank/DDBJ databases">
        <authorList>
            <person name="Chen S."/>
            <person name="Walker E."/>
        </authorList>
    </citation>
    <scope>NUCLEOTIDE SEQUENCE [LARGE SCALE GENOMIC DNA]</scope>
    <source>
        <strain evidence="4">MSU</strain>
    </source>
</reference>
<keyword evidence="1" id="KW-1133">Transmembrane helix</keyword>
<dbReference type="EMBL" id="MIKE01000011">
    <property type="protein sequence ID" value="OHT46051.1"/>
    <property type="molecule type" value="Genomic_DNA"/>
</dbReference>
<evidence type="ECO:0000313" key="5">
    <source>
        <dbReference type="Proteomes" id="UP000198319"/>
    </source>
</evidence>
<accession>A0A1S1J8Z6</accession>
<comment type="caution">
    <text evidence="2">The sequence shown here is derived from an EMBL/GenBank/DDBJ whole genome shotgun (WGS) entry which is preliminary data.</text>
</comment>
<proteinExistence type="predicted"/>
<feature type="transmembrane region" description="Helical" evidence="1">
    <location>
        <begin position="12"/>
        <end position="30"/>
    </location>
</feature>
<evidence type="ECO:0000313" key="4">
    <source>
        <dbReference type="Proteomes" id="UP000180252"/>
    </source>
</evidence>
<sequence>MTTKYKLTSDLGIIFTHVCNIIGVIILFFLIYSILIVEIGAIIFCLILESFLYLKFYRFFSKFKNVTFDINFFYFENEVIPIKNITNLKKGRITYTYKNETKELHYNYFYGINYNKLKEFHNNLINSI</sequence>
<organism evidence="2 4">
    <name type="scientific">Flavobacterium tructae</name>
    <dbReference type="NCBI Taxonomy" id="1114873"/>
    <lineage>
        <taxon>Bacteria</taxon>
        <taxon>Pseudomonadati</taxon>
        <taxon>Bacteroidota</taxon>
        <taxon>Flavobacteriia</taxon>
        <taxon>Flavobacteriales</taxon>
        <taxon>Flavobacteriaceae</taxon>
        <taxon>Flavobacterium</taxon>
    </lineage>
</organism>
<keyword evidence="1" id="KW-0812">Transmembrane</keyword>
<reference evidence="2" key="1">
    <citation type="submission" date="2016-09" db="EMBL/GenBank/DDBJ databases">
        <authorList>
            <person name="Capua I."/>
            <person name="De Benedictis P."/>
            <person name="Joannis T."/>
            <person name="Lombin L.H."/>
            <person name="Cattoli G."/>
        </authorList>
    </citation>
    <scope>NUCLEOTIDE SEQUENCE [LARGE SCALE GENOMIC DNA]</scope>
    <source>
        <strain evidence="2">MSU</strain>
    </source>
</reference>
<keyword evidence="5" id="KW-1185">Reference proteome</keyword>
<reference evidence="3 5" key="3">
    <citation type="submission" date="2016-11" db="EMBL/GenBank/DDBJ databases">
        <title>Whole genomes of Flavobacteriaceae.</title>
        <authorList>
            <person name="Stine C."/>
            <person name="Li C."/>
            <person name="Tadesse D."/>
        </authorList>
    </citation>
    <scope>NUCLEOTIDE SEQUENCE [LARGE SCALE GENOMIC DNA]</scope>
    <source>
        <strain evidence="3 5">ATCC BAA-2541</strain>
    </source>
</reference>
<feature type="transmembrane region" description="Helical" evidence="1">
    <location>
        <begin position="36"/>
        <end position="54"/>
    </location>
</feature>
<dbReference type="Proteomes" id="UP000198319">
    <property type="component" value="Unassembled WGS sequence"/>
</dbReference>
<evidence type="ECO:0000313" key="3">
    <source>
        <dbReference type="EMBL" id="OXB22009.1"/>
    </source>
</evidence>
<dbReference type="Proteomes" id="UP000180252">
    <property type="component" value="Unassembled WGS sequence"/>
</dbReference>
<keyword evidence="1" id="KW-0472">Membrane</keyword>
<evidence type="ECO:0000256" key="1">
    <source>
        <dbReference type="SAM" id="Phobius"/>
    </source>
</evidence>
<protein>
    <submittedName>
        <fullName evidence="2">Uncharacterized protein</fullName>
    </submittedName>
</protein>
<dbReference type="EMBL" id="MUHG01000002">
    <property type="protein sequence ID" value="OXB22009.1"/>
    <property type="molecule type" value="Genomic_DNA"/>
</dbReference>
<evidence type="ECO:0000313" key="2">
    <source>
        <dbReference type="EMBL" id="OHT46051.1"/>
    </source>
</evidence>
<gene>
    <name evidence="3" type="ORF">B0A71_00645</name>
    <name evidence="2" type="ORF">BHE19_00620</name>
</gene>
<dbReference type="AlphaFoldDB" id="A0A1S1J8Z6"/>